<dbReference type="AlphaFoldDB" id="A0A937X661"/>
<dbReference type="Pfam" id="PF11832">
    <property type="entry name" value="DUF3352"/>
    <property type="match status" value="1"/>
</dbReference>
<organism evidence="1 2">
    <name type="scientific">Candidatus Tanganyikabacteria bacterium</name>
    <dbReference type="NCBI Taxonomy" id="2961651"/>
    <lineage>
        <taxon>Bacteria</taxon>
        <taxon>Bacillati</taxon>
        <taxon>Candidatus Sericytochromatia</taxon>
        <taxon>Candidatus Tanganyikabacteria</taxon>
    </lineage>
</organism>
<dbReference type="InterPro" id="IPR021787">
    <property type="entry name" value="DUF3352"/>
</dbReference>
<evidence type="ECO:0000313" key="2">
    <source>
        <dbReference type="Proteomes" id="UP000703893"/>
    </source>
</evidence>
<feature type="non-terminal residue" evidence="1">
    <location>
        <position position="1"/>
    </location>
</feature>
<dbReference type="EMBL" id="VGJX01000182">
    <property type="protein sequence ID" value="MBM3274321.1"/>
    <property type="molecule type" value="Genomic_DNA"/>
</dbReference>
<name>A0A937X661_9BACT</name>
<proteinExistence type="predicted"/>
<sequence length="361" mass="37617">AAGKGFVAFSSSKPLLESVFGRKPRRSLAATPEFRYLTGKLPPGGLAEVYIDLRFVSSLKNTRTTRAAGRLGDSEFFSKLQGWKGLAGSLRAEDSGLGLEMLMHSDPMAVAEFADSPPLSQAVLDGVSANALGFMAFHVPRGFYEEILSGLGDSLAALEGGDIDLGRDVFSWLGGEVSLVVVPAGATRGIFPVGAYFSVATTQPSAAATGMRKLSEAAADLLGPEVVFEIRSIAGKDWTVLRSGESGPALGGYAIDPSGLRVALGQAGLEEAASHSAITSATSYRAVVAHLSPRSTSLAYVDVAGSLGVARRLLKPAEQAEWDEEIGPVLGKLDALAVSGAFPLVDKDGLMRMSAFLTVKP</sequence>
<reference evidence="1 2" key="1">
    <citation type="submission" date="2019-03" db="EMBL/GenBank/DDBJ databases">
        <title>Lake Tanganyika Metagenome-Assembled Genomes (MAGs).</title>
        <authorList>
            <person name="Tran P."/>
        </authorList>
    </citation>
    <scope>NUCLEOTIDE SEQUENCE [LARGE SCALE GENOMIC DNA]</scope>
    <source>
        <strain evidence="1">K_DeepCast_65m_m2_236</strain>
    </source>
</reference>
<dbReference type="Proteomes" id="UP000703893">
    <property type="component" value="Unassembled WGS sequence"/>
</dbReference>
<evidence type="ECO:0000313" key="1">
    <source>
        <dbReference type="EMBL" id="MBM3274321.1"/>
    </source>
</evidence>
<accession>A0A937X661</accession>
<protein>
    <submittedName>
        <fullName evidence="1">DUF3352 domain-containing protein</fullName>
    </submittedName>
</protein>
<gene>
    <name evidence="1" type="ORF">FJZ00_04170</name>
</gene>
<comment type="caution">
    <text evidence="1">The sequence shown here is derived from an EMBL/GenBank/DDBJ whole genome shotgun (WGS) entry which is preliminary data.</text>
</comment>